<keyword evidence="3" id="KW-1185">Reference proteome</keyword>
<gene>
    <name evidence="2" type="ORF">GCM10008025_23140</name>
</gene>
<evidence type="ECO:0000256" key="1">
    <source>
        <dbReference type="SAM" id="Phobius"/>
    </source>
</evidence>
<feature type="transmembrane region" description="Helical" evidence="1">
    <location>
        <begin position="7"/>
        <end position="27"/>
    </location>
</feature>
<evidence type="ECO:0000313" key="3">
    <source>
        <dbReference type="Proteomes" id="UP000613512"/>
    </source>
</evidence>
<feature type="transmembrane region" description="Helical" evidence="1">
    <location>
        <begin position="47"/>
        <end position="65"/>
    </location>
</feature>
<organism evidence="2 3">
    <name type="scientific">Ornithinibacillus halotolerans</name>
    <dbReference type="NCBI Taxonomy" id="1274357"/>
    <lineage>
        <taxon>Bacteria</taxon>
        <taxon>Bacillati</taxon>
        <taxon>Bacillota</taxon>
        <taxon>Bacilli</taxon>
        <taxon>Bacillales</taxon>
        <taxon>Bacillaceae</taxon>
        <taxon>Ornithinibacillus</taxon>
    </lineage>
</organism>
<dbReference type="AlphaFoldDB" id="A0A916S2M0"/>
<feature type="transmembrane region" description="Helical" evidence="1">
    <location>
        <begin position="96"/>
        <end position="113"/>
    </location>
</feature>
<dbReference type="Proteomes" id="UP000613512">
    <property type="component" value="Unassembled WGS sequence"/>
</dbReference>
<dbReference type="EMBL" id="BMEY01000011">
    <property type="protein sequence ID" value="GGA79078.1"/>
    <property type="molecule type" value="Genomic_DNA"/>
</dbReference>
<keyword evidence="1" id="KW-1133">Transmembrane helix</keyword>
<sequence length="128" mass="14107">MKKLARIAECLLGLIFLGAGLNGYFVLFGLEPFAPTSPQATEFLGDGYLLVMEKGIEILAGILLIIRKFVPLVLIVLASLIVNIVAFHLFVDSELLILALLLLVLEGFLVWYYRSIYVGLLQSKPQGL</sequence>
<reference evidence="2" key="1">
    <citation type="journal article" date="2014" name="Int. J. Syst. Evol. Microbiol.">
        <title>Complete genome sequence of Corynebacterium casei LMG S-19264T (=DSM 44701T), isolated from a smear-ripened cheese.</title>
        <authorList>
            <consortium name="US DOE Joint Genome Institute (JGI-PGF)"/>
            <person name="Walter F."/>
            <person name="Albersmeier A."/>
            <person name="Kalinowski J."/>
            <person name="Ruckert C."/>
        </authorList>
    </citation>
    <scope>NUCLEOTIDE SEQUENCE</scope>
    <source>
        <strain evidence="2">CGMCC 1.12408</strain>
    </source>
</reference>
<keyword evidence="1" id="KW-0812">Transmembrane</keyword>
<reference evidence="2" key="2">
    <citation type="submission" date="2020-09" db="EMBL/GenBank/DDBJ databases">
        <authorList>
            <person name="Sun Q."/>
            <person name="Zhou Y."/>
        </authorList>
    </citation>
    <scope>NUCLEOTIDE SEQUENCE</scope>
    <source>
        <strain evidence="2">CGMCC 1.12408</strain>
    </source>
</reference>
<dbReference type="RefSeq" id="WP_188384826.1">
    <property type="nucleotide sequence ID" value="NZ_BMEY01000011.1"/>
</dbReference>
<evidence type="ECO:0000313" key="2">
    <source>
        <dbReference type="EMBL" id="GGA79078.1"/>
    </source>
</evidence>
<accession>A0A916S2M0</accession>
<evidence type="ECO:0008006" key="4">
    <source>
        <dbReference type="Google" id="ProtNLM"/>
    </source>
</evidence>
<comment type="caution">
    <text evidence="2">The sequence shown here is derived from an EMBL/GenBank/DDBJ whole genome shotgun (WGS) entry which is preliminary data.</text>
</comment>
<keyword evidence="1" id="KW-0472">Membrane</keyword>
<protein>
    <recommendedName>
        <fullName evidence="4">DoxX family membrane protein</fullName>
    </recommendedName>
</protein>
<feature type="transmembrane region" description="Helical" evidence="1">
    <location>
        <begin position="72"/>
        <end position="90"/>
    </location>
</feature>
<name>A0A916S2M0_9BACI</name>
<proteinExistence type="predicted"/>